<feature type="domain" description="Phosphatidic acid phosphatase type 2/haloperoxidase" evidence="2">
    <location>
        <begin position="145"/>
        <end position="246"/>
    </location>
</feature>
<dbReference type="InterPro" id="IPR000326">
    <property type="entry name" value="PAP2/HPO"/>
</dbReference>
<keyword evidence="4" id="KW-1185">Reference proteome</keyword>
<reference evidence="3 4" key="1">
    <citation type="submission" date="2018-08" db="EMBL/GenBank/DDBJ databases">
        <title>A genome reference for cultivated species of the human gut microbiota.</title>
        <authorList>
            <person name="Zou Y."/>
            <person name="Xue W."/>
            <person name="Luo G."/>
        </authorList>
    </citation>
    <scope>NUCLEOTIDE SEQUENCE [LARGE SCALE GENOMIC DNA]</scope>
    <source>
        <strain evidence="3 4">AF42-9</strain>
    </source>
</reference>
<dbReference type="CDD" id="cd03394">
    <property type="entry name" value="PAP2_like_5"/>
    <property type="match status" value="1"/>
</dbReference>
<keyword evidence="1" id="KW-0732">Signal</keyword>
<sequence>MTYNTTFLRLFETILFCFVLFVSTASRAQDTIIECDSALILPPDTNAVVSGCDADTMFSVAEYKDPTHRVRPAEWIVPSVAAVGGALCVKTAWGKQFRHWTQKNLSRHGEKKVWADNYMPYVPAAAVYALDLCGVKAQHRFLDRTIILGMSAVTMVAVTKGAKMAFKESRPDGNGKDAFPSGHTAISFMCAEFLWQEYRASKPWIGYTGYALAAGVAYLRVHNNRHWVSDVVAGAAVGMLSTKFAYWLYPKLFKEHKRGVKKAVAFGAPYYNGKEAGLNFALLF</sequence>
<dbReference type="PANTHER" id="PTHR14969:SF13">
    <property type="entry name" value="AT30094P"/>
    <property type="match status" value="1"/>
</dbReference>
<dbReference type="SMART" id="SM00014">
    <property type="entry name" value="acidPPc"/>
    <property type="match status" value="1"/>
</dbReference>
<comment type="caution">
    <text evidence="3">The sequence shown here is derived from an EMBL/GenBank/DDBJ whole genome shotgun (WGS) entry which is preliminary data.</text>
</comment>
<dbReference type="SUPFAM" id="SSF48317">
    <property type="entry name" value="Acid phosphatase/Vanadium-dependent haloperoxidase"/>
    <property type="match status" value="1"/>
</dbReference>
<dbReference type="Proteomes" id="UP000286598">
    <property type="component" value="Unassembled WGS sequence"/>
</dbReference>
<proteinExistence type="predicted"/>
<dbReference type="InterPro" id="IPR036938">
    <property type="entry name" value="PAP2/HPO_sf"/>
</dbReference>
<evidence type="ECO:0000259" key="2">
    <source>
        <dbReference type="SMART" id="SM00014"/>
    </source>
</evidence>
<evidence type="ECO:0000256" key="1">
    <source>
        <dbReference type="SAM" id="SignalP"/>
    </source>
</evidence>
<protein>
    <submittedName>
        <fullName evidence="3">PAP2 family protein</fullName>
    </submittedName>
</protein>
<dbReference type="EMBL" id="QRNO01000002">
    <property type="protein sequence ID" value="RHK53023.1"/>
    <property type="molecule type" value="Genomic_DNA"/>
</dbReference>
<dbReference type="OrthoDB" id="9773582at2"/>
<dbReference type="Gene3D" id="1.20.144.10">
    <property type="entry name" value="Phosphatidic acid phosphatase type 2/haloperoxidase"/>
    <property type="match status" value="1"/>
</dbReference>
<accession>A0A415GRY5</accession>
<dbReference type="PANTHER" id="PTHR14969">
    <property type="entry name" value="SPHINGOSINE-1-PHOSPHATE PHOSPHOHYDROLASE"/>
    <property type="match status" value="1"/>
</dbReference>
<dbReference type="AlphaFoldDB" id="A0A415GRY5"/>
<name>A0A415GRY5_9BACT</name>
<organism evidence="3 4">
    <name type="scientific">Leyella stercorea</name>
    <dbReference type="NCBI Taxonomy" id="363265"/>
    <lineage>
        <taxon>Bacteria</taxon>
        <taxon>Pseudomonadati</taxon>
        <taxon>Bacteroidota</taxon>
        <taxon>Bacteroidia</taxon>
        <taxon>Bacteroidales</taxon>
        <taxon>Prevotellaceae</taxon>
        <taxon>Leyella</taxon>
    </lineage>
</organism>
<evidence type="ECO:0000313" key="3">
    <source>
        <dbReference type="EMBL" id="RHK53023.1"/>
    </source>
</evidence>
<dbReference type="Pfam" id="PF01569">
    <property type="entry name" value="PAP2"/>
    <property type="match status" value="1"/>
</dbReference>
<evidence type="ECO:0000313" key="4">
    <source>
        <dbReference type="Proteomes" id="UP000286598"/>
    </source>
</evidence>
<feature type="signal peptide" evidence="1">
    <location>
        <begin position="1"/>
        <end position="28"/>
    </location>
</feature>
<feature type="chain" id="PRO_5019175785" evidence="1">
    <location>
        <begin position="29"/>
        <end position="284"/>
    </location>
</feature>
<gene>
    <name evidence="3" type="ORF">DW060_00730</name>
</gene>